<keyword evidence="2" id="KW-1185">Reference proteome</keyword>
<accession>A0ACC0GF36</accession>
<protein>
    <submittedName>
        <fullName evidence="1">Phosphoinositide phospholipase C 6</fullName>
    </submittedName>
</protein>
<proteinExistence type="predicted"/>
<evidence type="ECO:0000313" key="2">
    <source>
        <dbReference type="Proteomes" id="UP001060215"/>
    </source>
</evidence>
<evidence type="ECO:0000313" key="1">
    <source>
        <dbReference type="EMBL" id="KAI7999243.1"/>
    </source>
</evidence>
<dbReference type="EMBL" id="CM045765">
    <property type="protein sequence ID" value="KAI7999243.1"/>
    <property type="molecule type" value="Genomic_DNA"/>
</dbReference>
<organism evidence="1 2">
    <name type="scientific">Camellia lanceoleosa</name>
    <dbReference type="NCBI Taxonomy" id="1840588"/>
    <lineage>
        <taxon>Eukaryota</taxon>
        <taxon>Viridiplantae</taxon>
        <taxon>Streptophyta</taxon>
        <taxon>Embryophyta</taxon>
        <taxon>Tracheophyta</taxon>
        <taxon>Spermatophyta</taxon>
        <taxon>Magnoliopsida</taxon>
        <taxon>eudicotyledons</taxon>
        <taxon>Gunneridae</taxon>
        <taxon>Pentapetalae</taxon>
        <taxon>asterids</taxon>
        <taxon>Ericales</taxon>
        <taxon>Theaceae</taxon>
        <taxon>Camellia</taxon>
    </lineage>
</organism>
<gene>
    <name evidence="1" type="ORF">LOK49_LG09G02628</name>
</gene>
<comment type="caution">
    <text evidence="1">The sequence shown here is derived from an EMBL/GenBank/DDBJ whole genome shotgun (WGS) entry which is preliminary data.</text>
</comment>
<dbReference type="Proteomes" id="UP001060215">
    <property type="component" value="Chromosome 8"/>
</dbReference>
<name>A0ACC0GF36_9ERIC</name>
<sequence length="75" mass="8586">MYKDKEKKMTSLKKTHLQLNQIKDYAFVASEYPVVITFEDHLTSDLQAKVATLVTETFGVTLFHPESDLKELPSP</sequence>
<reference evidence="1 2" key="1">
    <citation type="journal article" date="2022" name="Plant J.">
        <title>Chromosome-level genome of Camellia lanceoleosa provides a valuable resource for understanding genome evolution and self-incompatibility.</title>
        <authorList>
            <person name="Gong W."/>
            <person name="Xiao S."/>
            <person name="Wang L."/>
            <person name="Liao Z."/>
            <person name="Chang Y."/>
            <person name="Mo W."/>
            <person name="Hu G."/>
            <person name="Li W."/>
            <person name="Zhao G."/>
            <person name="Zhu H."/>
            <person name="Hu X."/>
            <person name="Ji K."/>
            <person name="Xiang X."/>
            <person name="Song Q."/>
            <person name="Yuan D."/>
            <person name="Jin S."/>
            <person name="Zhang L."/>
        </authorList>
    </citation>
    <scope>NUCLEOTIDE SEQUENCE [LARGE SCALE GENOMIC DNA]</scope>
    <source>
        <strain evidence="1">SQ_2022a</strain>
    </source>
</reference>